<dbReference type="KEGG" id="bst:GYO_0764"/>
<organism evidence="6 7">
    <name type="scientific">Bacillus spizizenii (strain DSM 15029 / JCM 12233 / NBRC 101239 / NRRL B-23049 / TU-B-10)</name>
    <name type="common">Bacillus subtilis subsp. spizizenii</name>
    <dbReference type="NCBI Taxonomy" id="1052585"/>
    <lineage>
        <taxon>Bacteria</taxon>
        <taxon>Bacillati</taxon>
        <taxon>Bacillota</taxon>
        <taxon>Bacilli</taxon>
        <taxon>Bacillales</taxon>
        <taxon>Bacillaceae</taxon>
        <taxon>Bacillus</taxon>
    </lineage>
</organism>
<evidence type="ECO:0000256" key="2">
    <source>
        <dbReference type="ARBA" id="ARBA00022692"/>
    </source>
</evidence>
<evidence type="ECO:0000256" key="4">
    <source>
        <dbReference type="ARBA" id="ARBA00022989"/>
    </source>
</evidence>
<dbReference type="EMBL" id="CP002905">
    <property type="protein sequence ID" value="AEP85461.1"/>
    <property type="molecule type" value="Genomic_DNA"/>
</dbReference>
<feature type="domain" description="Cell envelope-related transcriptional attenuator" evidence="5">
    <location>
        <begin position="79"/>
        <end position="220"/>
    </location>
</feature>
<dbReference type="NCBIfam" id="TIGR00350">
    <property type="entry name" value="lytR_cpsA_psr"/>
    <property type="match status" value="1"/>
</dbReference>
<dbReference type="GO" id="GO:0071555">
    <property type="term" value="P:cell wall organization"/>
    <property type="evidence" value="ECO:0007669"/>
    <property type="project" value="UniProtKB-KW"/>
</dbReference>
<dbReference type="PANTHER" id="PTHR33392">
    <property type="entry name" value="POLYISOPRENYL-TEICHOIC ACID--PEPTIDOGLYCAN TEICHOIC ACID TRANSFERASE TAGU"/>
    <property type="match status" value="1"/>
</dbReference>
<evidence type="ECO:0000256" key="3">
    <source>
        <dbReference type="ARBA" id="ARBA00022968"/>
    </source>
</evidence>
<dbReference type="STRING" id="1052585.GYO_0764"/>
<dbReference type="Proteomes" id="UP000002651">
    <property type="component" value="Chromosome"/>
</dbReference>
<name>G4NWC1_BACS4</name>
<dbReference type="Gene3D" id="3.40.630.190">
    <property type="entry name" value="LCP protein"/>
    <property type="match status" value="1"/>
</dbReference>
<keyword evidence="7" id="KW-1185">Reference proteome</keyword>
<keyword evidence="3" id="KW-0735">Signal-anchor</keyword>
<protein>
    <submittedName>
        <fullName evidence="6">Membrane-bound protein LytR</fullName>
    </submittedName>
</protein>
<evidence type="ECO:0000259" key="5">
    <source>
        <dbReference type="Pfam" id="PF03816"/>
    </source>
</evidence>
<keyword evidence="2" id="KW-0812">Transmembrane</keyword>
<keyword evidence="4" id="KW-0472">Membrane</keyword>
<comment type="similarity">
    <text evidence="1">Belongs to the LytR/CpsA/Psr (LCP) family.</text>
</comment>
<evidence type="ECO:0000313" key="7">
    <source>
        <dbReference type="Proteomes" id="UP000002651"/>
    </source>
</evidence>
<keyword evidence="4" id="KW-1133">Transmembrane helix</keyword>
<dbReference type="InterPro" id="IPR004474">
    <property type="entry name" value="LytR_CpsA_psr"/>
</dbReference>
<dbReference type="Pfam" id="PF03816">
    <property type="entry name" value="LytR_cpsA_psr"/>
    <property type="match status" value="1"/>
</dbReference>
<sequence length="304" mass="34873">MKIGRRKLKMHSIILFILALLLTIGGLTCYSIYRNVAKSVNHMYEPLDKDSKQQDADIGHDPISILLLGIDERPGDKGRPDSMIVLTVNPETKTSTMVSIPRDTRVFMRSKNTNIKMNSAYTYEGIEGTVQTVEQFLNIPINYYIKVNMEGFKDIVDAIGGITVHNDFPFTLEGVHIPKGEQHLDGKVALTYARMRKEDPRGDFGRQQRQREIINEIIHEGAQLKSLKNYQGILTALEKNIQTNLTLDKMIDIQRSYKEAVQHVKQIEIKGEDKKIDHLWYHVVTDETRKDLSKKLRLQLNLES</sequence>
<dbReference type="HOGENOM" id="CLU_016455_2_2_9"/>
<dbReference type="PANTHER" id="PTHR33392:SF6">
    <property type="entry name" value="POLYISOPRENYL-TEICHOIC ACID--PEPTIDOGLYCAN TEICHOIC ACID TRANSFERASE TAGU"/>
    <property type="match status" value="1"/>
</dbReference>
<gene>
    <name evidence="6" type="ordered locus">GYO_0764</name>
</gene>
<dbReference type="AlphaFoldDB" id="G4NWC1"/>
<evidence type="ECO:0000313" key="6">
    <source>
        <dbReference type="EMBL" id="AEP85461.1"/>
    </source>
</evidence>
<accession>G4NWC1</accession>
<evidence type="ECO:0000256" key="1">
    <source>
        <dbReference type="ARBA" id="ARBA00006068"/>
    </source>
</evidence>
<dbReference type="InterPro" id="IPR050922">
    <property type="entry name" value="LytR/CpsA/Psr_CW_biosynth"/>
</dbReference>
<proteinExistence type="inferred from homology"/>
<reference evidence="6 7" key="1">
    <citation type="journal article" date="2012" name="J. Bacteriol.">
        <title>Whole-genome sequences of Bacillus subtilis and close relatives.</title>
        <authorList>
            <person name="Earl A.M."/>
            <person name="Eppinger M."/>
            <person name="Fricke W.F."/>
            <person name="Rosovitz M.J."/>
            <person name="Rasko D.A."/>
            <person name="Daugherty S."/>
            <person name="Losick R."/>
            <person name="Kolter R."/>
            <person name="Ravel J."/>
        </authorList>
    </citation>
    <scope>NUCLEOTIDE SEQUENCE [LARGE SCALE GENOMIC DNA]</scope>
    <source>
        <strain evidence="7">DSM 15029 / JCM 12233 / NBRC 101239 / NRRL B-23049 / TU-B-10</strain>
    </source>
</reference>